<accession>A0A1V9GCS0</accession>
<protein>
    <submittedName>
        <fullName evidence="1">Uncharacterized protein</fullName>
    </submittedName>
</protein>
<dbReference type="AlphaFoldDB" id="A0A1V9GCS0"/>
<reference evidence="2" key="1">
    <citation type="submission" date="2016-04" db="EMBL/GenBank/DDBJ databases">
        <authorList>
            <person name="Chen L."/>
            <person name="Zhuang W."/>
            <person name="Wang G."/>
        </authorList>
    </citation>
    <scope>NUCLEOTIDE SEQUENCE [LARGE SCALE GENOMIC DNA]</scope>
    <source>
        <strain evidence="2">208</strain>
    </source>
</reference>
<evidence type="ECO:0000313" key="2">
    <source>
        <dbReference type="Proteomes" id="UP000192276"/>
    </source>
</evidence>
<organism evidence="1 2">
    <name type="scientific">Niastella populi</name>
    <dbReference type="NCBI Taxonomy" id="550983"/>
    <lineage>
        <taxon>Bacteria</taxon>
        <taxon>Pseudomonadati</taxon>
        <taxon>Bacteroidota</taxon>
        <taxon>Chitinophagia</taxon>
        <taxon>Chitinophagales</taxon>
        <taxon>Chitinophagaceae</taxon>
        <taxon>Niastella</taxon>
    </lineage>
</organism>
<proteinExistence type="predicted"/>
<evidence type="ECO:0000313" key="1">
    <source>
        <dbReference type="EMBL" id="OQP68352.1"/>
    </source>
</evidence>
<sequence length="68" mass="7990">MLLILRVLDRVRPNVNFSIRQQDITIFYIMPVPLVIPGSEQGLYYKTTPFRLSGVVWFSTQPYGLFRK</sequence>
<keyword evidence="2" id="KW-1185">Reference proteome</keyword>
<name>A0A1V9GCS0_9BACT</name>
<dbReference type="Proteomes" id="UP000192276">
    <property type="component" value="Unassembled WGS sequence"/>
</dbReference>
<dbReference type="EMBL" id="LWBP01000001">
    <property type="protein sequence ID" value="OQP68352.1"/>
    <property type="molecule type" value="Genomic_DNA"/>
</dbReference>
<gene>
    <name evidence="1" type="ORF">A4R26_00650</name>
</gene>
<comment type="caution">
    <text evidence="1">The sequence shown here is derived from an EMBL/GenBank/DDBJ whole genome shotgun (WGS) entry which is preliminary data.</text>
</comment>